<dbReference type="SMART" id="SM00020">
    <property type="entry name" value="Tryp_SPc"/>
    <property type="match status" value="1"/>
</dbReference>
<dbReference type="PANTHER" id="PTHR24264:SF65">
    <property type="entry name" value="SRCR DOMAIN-CONTAINING PROTEIN"/>
    <property type="match status" value="1"/>
</dbReference>
<evidence type="ECO:0000313" key="10">
    <source>
        <dbReference type="EMBL" id="SSX35158.1"/>
    </source>
</evidence>
<dbReference type="PANTHER" id="PTHR24264">
    <property type="entry name" value="TRYPSIN-RELATED"/>
    <property type="match status" value="1"/>
</dbReference>
<accession>A0A336LGR5</accession>
<gene>
    <name evidence="9" type="primary">CSON009227</name>
</gene>
<dbReference type="InterPro" id="IPR043504">
    <property type="entry name" value="Peptidase_S1_PA_chymotrypsin"/>
</dbReference>
<evidence type="ECO:0000256" key="6">
    <source>
        <dbReference type="ARBA" id="ARBA00023157"/>
    </source>
</evidence>
<comment type="subcellular location">
    <subcellularLocation>
        <location evidence="1">Secreted</location>
    </subcellularLocation>
</comment>
<dbReference type="PROSITE" id="PS00135">
    <property type="entry name" value="TRYPSIN_SER"/>
    <property type="match status" value="1"/>
</dbReference>
<protein>
    <submittedName>
        <fullName evidence="9">CSON009227 protein</fullName>
    </submittedName>
</protein>
<organism evidence="9">
    <name type="scientific">Culicoides sonorensis</name>
    <name type="common">Biting midge</name>
    <dbReference type="NCBI Taxonomy" id="179676"/>
    <lineage>
        <taxon>Eukaryota</taxon>
        <taxon>Metazoa</taxon>
        <taxon>Ecdysozoa</taxon>
        <taxon>Arthropoda</taxon>
        <taxon>Hexapoda</taxon>
        <taxon>Insecta</taxon>
        <taxon>Pterygota</taxon>
        <taxon>Neoptera</taxon>
        <taxon>Endopterygota</taxon>
        <taxon>Diptera</taxon>
        <taxon>Nematocera</taxon>
        <taxon>Chironomoidea</taxon>
        <taxon>Ceratopogonidae</taxon>
        <taxon>Ceratopogoninae</taxon>
        <taxon>Culicoides</taxon>
        <taxon>Monoculicoides</taxon>
    </lineage>
</organism>
<dbReference type="InterPro" id="IPR033116">
    <property type="entry name" value="TRYPSIN_SER"/>
</dbReference>
<dbReference type="SUPFAM" id="SSF50494">
    <property type="entry name" value="Trypsin-like serine proteases"/>
    <property type="match status" value="1"/>
</dbReference>
<keyword evidence="6" id="KW-1015">Disulfide bond</keyword>
<evidence type="ECO:0000256" key="4">
    <source>
        <dbReference type="ARBA" id="ARBA00022801"/>
    </source>
</evidence>
<keyword evidence="3" id="KW-0645">Protease</keyword>
<feature type="domain" description="Peptidase S1" evidence="8">
    <location>
        <begin position="1"/>
        <end position="181"/>
    </location>
</feature>
<keyword evidence="2" id="KW-0964">Secreted</keyword>
<evidence type="ECO:0000313" key="9">
    <source>
        <dbReference type="EMBL" id="SSX15811.1"/>
    </source>
</evidence>
<evidence type="ECO:0000259" key="8">
    <source>
        <dbReference type="PROSITE" id="PS50240"/>
    </source>
</evidence>
<sequence length="183" mass="19776">MGTISLLSKDYQEIAVERAVKHPGFSSSTKANDVAVLVLAQSADISDPETVYPACLYSNSEFPNGNVTVTGWGKTEDQSPSNVLLKATLQLVDNDDCTKRFNKAQIFAARHGINEGQLCAWDPQFKKDSCQGDSGGPLHVTKNSTSFVIGITSFGVGCASQLPGVYARVSNYIPWIESVVWKN</sequence>
<dbReference type="InterPro" id="IPR009003">
    <property type="entry name" value="Peptidase_S1_PA"/>
</dbReference>
<dbReference type="CDD" id="cd00190">
    <property type="entry name" value="Tryp_SPc"/>
    <property type="match status" value="1"/>
</dbReference>
<dbReference type="Gene3D" id="2.40.10.10">
    <property type="entry name" value="Trypsin-like serine proteases"/>
    <property type="match status" value="1"/>
</dbReference>
<evidence type="ECO:0000256" key="5">
    <source>
        <dbReference type="ARBA" id="ARBA00022825"/>
    </source>
</evidence>
<dbReference type="GO" id="GO:0005615">
    <property type="term" value="C:extracellular space"/>
    <property type="evidence" value="ECO:0007669"/>
    <property type="project" value="TreeGrafter"/>
</dbReference>
<dbReference type="FunFam" id="2.40.10.10:FF:000002">
    <property type="entry name" value="Transmembrane protease serine"/>
    <property type="match status" value="1"/>
</dbReference>
<dbReference type="OMA" id="MARCQNI"/>
<evidence type="ECO:0000256" key="7">
    <source>
        <dbReference type="ARBA" id="ARBA00024195"/>
    </source>
</evidence>
<dbReference type="VEuPathDB" id="VectorBase:CSON009227"/>
<dbReference type="AlphaFoldDB" id="A0A336LGR5"/>
<dbReference type="InterPro" id="IPR050127">
    <property type="entry name" value="Serine_Proteases_S1"/>
</dbReference>
<dbReference type="Pfam" id="PF00089">
    <property type="entry name" value="Trypsin"/>
    <property type="match status" value="1"/>
</dbReference>
<dbReference type="InterPro" id="IPR001254">
    <property type="entry name" value="Trypsin_dom"/>
</dbReference>
<keyword evidence="5" id="KW-0720">Serine protease</keyword>
<evidence type="ECO:0000256" key="2">
    <source>
        <dbReference type="ARBA" id="ARBA00022525"/>
    </source>
</evidence>
<dbReference type="PROSITE" id="PS50240">
    <property type="entry name" value="TRYPSIN_DOM"/>
    <property type="match status" value="1"/>
</dbReference>
<dbReference type="GO" id="GO:0004252">
    <property type="term" value="F:serine-type endopeptidase activity"/>
    <property type="evidence" value="ECO:0007669"/>
    <property type="project" value="InterPro"/>
</dbReference>
<evidence type="ECO:0000256" key="3">
    <source>
        <dbReference type="ARBA" id="ARBA00022670"/>
    </source>
</evidence>
<reference evidence="9" key="1">
    <citation type="submission" date="2018-04" db="EMBL/GenBank/DDBJ databases">
        <authorList>
            <person name="Go L.Y."/>
            <person name="Mitchell J.A."/>
        </authorList>
    </citation>
    <scope>NUCLEOTIDE SEQUENCE</scope>
    <source>
        <tissue evidence="9">Whole organism</tissue>
    </source>
</reference>
<dbReference type="PRINTS" id="PR00722">
    <property type="entry name" value="CHYMOTRYPSIN"/>
</dbReference>
<dbReference type="InterPro" id="IPR001314">
    <property type="entry name" value="Peptidase_S1A"/>
</dbReference>
<keyword evidence="4" id="KW-0378">Hydrolase</keyword>
<proteinExistence type="inferred from homology"/>
<dbReference type="GO" id="GO:0006508">
    <property type="term" value="P:proteolysis"/>
    <property type="evidence" value="ECO:0007669"/>
    <property type="project" value="UniProtKB-KW"/>
</dbReference>
<dbReference type="EMBL" id="UFQS01003637">
    <property type="protein sequence ID" value="SSX15811.1"/>
    <property type="molecule type" value="Genomic_DNA"/>
</dbReference>
<dbReference type="EMBL" id="UFQT01003637">
    <property type="protein sequence ID" value="SSX35158.1"/>
    <property type="molecule type" value="Genomic_DNA"/>
</dbReference>
<name>A0A336LGR5_CULSO</name>
<evidence type="ECO:0000256" key="1">
    <source>
        <dbReference type="ARBA" id="ARBA00004613"/>
    </source>
</evidence>
<reference evidence="10" key="2">
    <citation type="submission" date="2018-07" db="EMBL/GenBank/DDBJ databases">
        <authorList>
            <person name="Quirk P.G."/>
            <person name="Krulwich T.A."/>
        </authorList>
    </citation>
    <scope>NUCLEOTIDE SEQUENCE</scope>
</reference>
<comment type="similarity">
    <text evidence="7">Belongs to the peptidase S1 family. CLIP subfamily.</text>
</comment>